<dbReference type="Proteomes" id="UP001341840">
    <property type="component" value="Unassembled WGS sequence"/>
</dbReference>
<evidence type="ECO:0000313" key="3">
    <source>
        <dbReference type="Proteomes" id="UP001341840"/>
    </source>
</evidence>
<proteinExistence type="predicted"/>
<organism evidence="2 3">
    <name type="scientific">Stylosanthes scabra</name>
    <dbReference type="NCBI Taxonomy" id="79078"/>
    <lineage>
        <taxon>Eukaryota</taxon>
        <taxon>Viridiplantae</taxon>
        <taxon>Streptophyta</taxon>
        <taxon>Embryophyta</taxon>
        <taxon>Tracheophyta</taxon>
        <taxon>Spermatophyta</taxon>
        <taxon>Magnoliopsida</taxon>
        <taxon>eudicotyledons</taxon>
        <taxon>Gunneridae</taxon>
        <taxon>Pentapetalae</taxon>
        <taxon>rosids</taxon>
        <taxon>fabids</taxon>
        <taxon>Fabales</taxon>
        <taxon>Fabaceae</taxon>
        <taxon>Papilionoideae</taxon>
        <taxon>50 kb inversion clade</taxon>
        <taxon>dalbergioids sensu lato</taxon>
        <taxon>Dalbergieae</taxon>
        <taxon>Pterocarpus clade</taxon>
        <taxon>Stylosanthes</taxon>
    </lineage>
</organism>
<protein>
    <submittedName>
        <fullName evidence="2">Uncharacterized protein</fullName>
    </submittedName>
</protein>
<accession>A0ABU6WPM7</accession>
<reference evidence="2 3" key="1">
    <citation type="journal article" date="2023" name="Plants (Basel)">
        <title>Bridging the Gap: Combining Genomics and Transcriptomics Approaches to Understand Stylosanthes scabra, an Orphan Legume from the Brazilian Caatinga.</title>
        <authorList>
            <person name="Ferreira-Neto J.R.C."/>
            <person name="da Silva M.D."/>
            <person name="Binneck E."/>
            <person name="de Melo N.F."/>
            <person name="da Silva R.H."/>
            <person name="de Melo A.L.T.M."/>
            <person name="Pandolfi V."/>
            <person name="Bustamante F.O."/>
            <person name="Brasileiro-Vidal A.C."/>
            <person name="Benko-Iseppon A.M."/>
        </authorList>
    </citation>
    <scope>NUCLEOTIDE SEQUENCE [LARGE SCALE GENOMIC DNA]</scope>
    <source>
        <tissue evidence="2">Leaves</tissue>
    </source>
</reference>
<sequence>MAILVTAVTAILVEVSSTRSLGNGGEQETTSGAEVGAIVKTGQRTSTTVEDGEAMEKKNGTEMVADGGLRARRLRRVFLLTLPPLLAALLPWNRVEARTVKKQENMAFSGACVAGRSGRGTPLTDGGMEDLVDETHVTNGLSQRCQFVVGAAATGEAFYAVVGGRAMVTDRGTPLTNGGVEDLVDETHVTNGLSQRCQFVIGAAATGEAFYAVVGGRAMVTVGWSTASARKFLNGAALRRERRCCADPFSADGPLLCAPSPSHS</sequence>
<keyword evidence="3" id="KW-1185">Reference proteome</keyword>
<evidence type="ECO:0000313" key="2">
    <source>
        <dbReference type="EMBL" id="MED6187815.1"/>
    </source>
</evidence>
<dbReference type="EMBL" id="JASCZI010182397">
    <property type="protein sequence ID" value="MED6187815.1"/>
    <property type="molecule type" value="Genomic_DNA"/>
</dbReference>
<gene>
    <name evidence="2" type="ORF">PIB30_080066</name>
</gene>
<keyword evidence="1" id="KW-0732">Signal</keyword>
<name>A0ABU6WPM7_9FABA</name>
<feature type="signal peptide" evidence="1">
    <location>
        <begin position="1"/>
        <end position="18"/>
    </location>
</feature>
<comment type="caution">
    <text evidence="2">The sequence shown here is derived from an EMBL/GenBank/DDBJ whole genome shotgun (WGS) entry which is preliminary data.</text>
</comment>
<feature type="chain" id="PRO_5046041077" evidence="1">
    <location>
        <begin position="19"/>
        <end position="264"/>
    </location>
</feature>
<evidence type="ECO:0000256" key="1">
    <source>
        <dbReference type="SAM" id="SignalP"/>
    </source>
</evidence>